<accession>A0A382NT37</accession>
<dbReference type="AlphaFoldDB" id="A0A382NT37"/>
<gene>
    <name evidence="1" type="ORF">METZ01_LOCUS317188</name>
</gene>
<organism evidence="1">
    <name type="scientific">marine metagenome</name>
    <dbReference type="NCBI Taxonomy" id="408172"/>
    <lineage>
        <taxon>unclassified sequences</taxon>
        <taxon>metagenomes</taxon>
        <taxon>ecological metagenomes</taxon>
    </lineage>
</organism>
<evidence type="ECO:0008006" key="2">
    <source>
        <dbReference type="Google" id="ProtNLM"/>
    </source>
</evidence>
<evidence type="ECO:0000313" key="1">
    <source>
        <dbReference type="EMBL" id="SVC64334.1"/>
    </source>
</evidence>
<reference evidence="1" key="1">
    <citation type="submission" date="2018-05" db="EMBL/GenBank/DDBJ databases">
        <authorList>
            <person name="Lanie J.A."/>
            <person name="Ng W.-L."/>
            <person name="Kazmierczak K.M."/>
            <person name="Andrzejewski T.M."/>
            <person name="Davidsen T.M."/>
            <person name="Wayne K.J."/>
            <person name="Tettelin H."/>
            <person name="Glass J.I."/>
            <person name="Rusch D."/>
            <person name="Podicherti R."/>
            <person name="Tsui H.-C.T."/>
            <person name="Winkler M.E."/>
        </authorList>
    </citation>
    <scope>NUCLEOTIDE SEQUENCE</scope>
</reference>
<protein>
    <recommendedName>
        <fullName evidence="2">DUF5723 domain-containing protein</fullName>
    </recommendedName>
</protein>
<sequence length="328" mass="36401">MSYRNIFISLLLLNHIHAQSVFNAYGLGLSKSAHHTATSGAGSIGLVPTFHPGVSLDNPATWPGLKFTYISGSYNSRSVGLEDRNNITYGNGLDKIQFVIPIQDRYAIGFSLKLENNHNSYFKTDSSTFDFQGKNLITNKEFRSGGGLLAGSFGVSFPMNEKMGLGFSVDRLFGSSRDEHSLVLNDIHYRLFNVRTYSGTVMNLNFAGNFYNDNNLIVLAFARISMTGKPVSGTLYQFDLFEDRNDNYTYDTDDYPANVNVDTIEVSDIYAPNSFSFGLNAGFRNDLNIFGEFQIWNDEASSANYESIYTDQIGSKTHFGGGIVKFGN</sequence>
<name>A0A382NT37_9ZZZZ</name>
<dbReference type="EMBL" id="UINC01102592">
    <property type="protein sequence ID" value="SVC64334.1"/>
    <property type="molecule type" value="Genomic_DNA"/>
</dbReference>
<feature type="non-terminal residue" evidence="1">
    <location>
        <position position="328"/>
    </location>
</feature>
<proteinExistence type="predicted"/>